<organism evidence="2 3">
    <name type="scientific">Paraphaeosphaeria minitans</name>
    <dbReference type="NCBI Taxonomy" id="565426"/>
    <lineage>
        <taxon>Eukaryota</taxon>
        <taxon>Fungi</taxon>
        <taxon>Dikarya</taxon>
        <taxon>Ascomycota</taxon>
        <taxon>Pezizomycotina</taxon>
        <taxon>Dothideomycetes</taxon>
        <taxon>Pleosporomycetidae</taxon>
        <taxon>Pleosporales</taxon>
        <taxon>Massarineae</taxon>
        <taxon>Didymosphaeriaceae</taxon>
        <taxon>Paraphaeosphaeria</taxon>
    </lineage>
</organism>
<evidence type="ECO:0000313" key="3">
    <source>
        <dbReference type="Proteomes" id="UP000756921"/>
    </source>
</evidence>
<keyword evidence="1" id="KW-0732">Signal</keyword>
<accession>A0A9P6KWN1</accession>
<keyword evidence="3" id="KW-1185">Reference proteome</keyword>
<feature type="signal peptide" evidence="1">
    <location>
        <begin position="1"/>
        <end position="24"/>
    </location>
</feature>
<dbReference type="AlphaFoldDB" id="A0A9P6KWN1"/>
<dbReference type="EMBL" id="WJXW01000001">
    <property type="protein sequence ID" value="KAF9741652.1"/>
    <property type="molecule type" value="Genomic_DNA"/>
</dbReference>
<reference evidence="2" key="1">
    <citation type="journal article" date="2020" name="Mol. Plant Microbe Interact.">
        <title>Genome Sequence of the Biocontrol Agent Coniothyrium minitans strain Conio (IMI 134523).</title>
        <authorList>
            <person name="Patel D."/>
            <person name="Shittu T.A."/>
            <person name="Baroncelli R."/>
            <person name="Muthumeenakshi S."/>
            <person name="Osborne T.H."/>
            <person name="Janganan T.K."/>
            <person name="Sreenivasaprasad S."/>
        </authorList>
    </citation>
    <scope>NUCLEOTIDE SEQUENCE</scope>
    <source>
        <strain evidence="2">Conio</strain>
    </source>
</reference>
<evidence type="ECO:0000256" key="1">
    <source>
        <dbReference type="SAM" id="SignalP"/>
    </source>
</evidence>
<sequence>MNVLGGPAGAAVLLLRLIWGAVHYQRDTVIDCGQYRSEIERIIYRGEHSRQVLGKGSTWCRTVSPCGEEGPTVASGDLGGILVCASTAGSVMGAGLSALYRHNDAAHGVEPPTSFRSRPTRAGGGIGASPYNVAGYHWPEQCLTRGVSFLPPLPIRSFHLPSSFRRLPIRCFHLPIRSFHPHGKRICGEMRVPAPAGEGLRLLRLDSAPKTIFLIRTPKTIFLVRTPKTIFLVRTPKTIFPLADPRCHHRASKAGLVSSQAPVPGAFFRPSTAFRNSALPPEDLQSRLASACLDRPALLATALSFAEAPSTLKKFLTGTVNATVDFFRFRDSNPSTSSSQSLRSWENGGVGIVAATCVFGTNVS</sequence>
<gene>
    <name evidence="2" type="ORF">PMIN01_01191</name>
</gene>
<comment type="caution">
    <text evidence="2">The sequence shown here is derived from an EMBL/GenBank/DDBJ whole genome shotgun (WGS) entry which is preliminary data.</text>
</comment>
<name>A0A9P6KWN1_9PLEO</name>
<dbReference type="Proteomes" id="UP000756921">
    <property type="component" value="Unassembled WGS sequence"/>
</dbReference>
<proteinExistence type="predicted"/>
<protein>
    <submittedName>
        <fullName evidence="2">Uncharacterized protein</fullName>
    </submittedName>
</protein>
<evidence type="ECO:0000313" key="2">
    <source>
        <dbReference type="EMBL" id="KAF9741652.1"/>
    </source>
</evidence>
<feature type="chain" id="PRO_5040239075" evidence="1">
    <location>
        <begin position="25"/>
        <end position="364"/>
    </location>
</feature>